<comment type="caution">
    <text evidence="1">The sequence shown here is derived from an EMBL/GenBank/DDBJ whole genome shotgun (WGS) entry which is preliminary data.</text>
</comment>
<protein>
    <submittedName>
        <fullName evidence="1">Uncharacterized protein</fullName>
    </submittedName>
</protein>
<evidence type="ECO:0000313" key="1">
    <source>
        <dbReference type="EMBL" id="MDT0681143.1"/>
    </source>
</evidence>
<gene>
    <name evidence="1" type="ORF">RM543_00480</name>
</gene>
<accession>A0ABU3DBQ6</accession>
<evidence type="ECO:0000313" key="2">
    <source>
        <dbReference type="Proteomes" id="UP001265259"/>
    </source>
</evidence>
<keyword evidence="2" id="KW-1185">Reference proteome</keyword>
<name>A0ABU3DBQ6_9RHOB</name>
<proteinExistence type="predicted"/>
<reference evidence="1 2" key="1">
    <citation type="submission" date="2023-09" db="EMBL/GenBank/DDBJ databases">
        <authorList>
            <person name="Rey-Velasco X."/>
        </authorList>
    </citation>
    <scope>NUCLEOTIDE SEQUENCE [LARGE SCALE GENOMIC DNA]</scope>
    <source>
        <strain evidence="1 2">F158</strain>
    </source>
</reference>
<sequence>MALIVLVGLGVVSASGSPVGRAGSSTCIQIFGDPGLNRSICRLNPARLLRAEIPLGRWMGL</sequence>
<dbReference type="EMBL" id="JAVRHL010000001">
    <property type="protein sequence ID" value="MDT0681143.1"/>
    <property type="molecule type" value="Genomic_DNA"/>
</dbReference>
<dbReference type="RefSeq" id="WP_311688589.1">
    <property type="nucleotide sequence ID" value="NZ_JAVRHL010000001.1"/>
</dbReference>
<organism evidence="1 2">
    <name type="scientific">Tropicimonas omnivorans</name>
    <dbReference type="NCBI Taxonomy" id="3075590"/>
    <lineage>
        <taxon>Bacteria</taxon>
        <taxon>Pseudomonadati</taxon>
        <taxon>Pseudomonadota</taxon>
        <taxon>Alphaproteobacteria</taxon>
        <taxon>Rhodobacterales</taxon>
        <taxon>Roseobacteraceae</taxon>
        <taxon>Tropicimonas</taxon>
    </lineage>
</organism>
<dbReference type="Proteomes" id="UP001265259">
    <property type="component" value="Unassembled WGS sequence"/>
</dbReference>